<dbReference type="AlphaFoldDB" id="A0AAD5S5V2"/>
<name>A0AAD5S5V2_9FUNG</name>
<dbReference type="Proteomes" id="UP001212841">
    <property type="component" value="Unassembled WGS sequence"/>
</dbReference>
<gene>
    <name evidence="3" type="ORF">HK097_002559</name>
</gene>
<proteinExistence type="predicted"/>
<feature type="compositionally biased region" description="Pro residues" evidence="2">
    <location>
        <begin position="10"/>
        <end position="22"/>
    </location>
</feature>
<feature type="compositionally biased region" description="Low complexity" evidence="2">
    <location>
        <begin position="23"/>
        <end position="41"/>
    </location>
</feature>
<keyword evidence="1" id="KW-0175">Coiled coil</keyword>
<accession>A0AAD5S5V2</accession>
<sequence length="170" mass="19032">MSRDLLTPQLQPPSSPLPPQSPLPLQDSRQPPSQPLQQPLQSPSPTPNPPKYSKLAHNLALLSDRTRTAREELSRMQSITKELKSQCEIQHQECTSLQSDQQQAKSEVDTLMARIEALAAEKLRVQQKLDELKTENSRLESFLSVRSGVGRKELVYNVDASIKGTIGRWG</sequence>
<feature type="region of interest" description="Disordered" evidence="2">
    <location>
        <begin position="1"/>
        <end position="53"/>
    </location>
</feature>
<feature type="coiled-coil region" evidence="1">
    <location>
        <begin position="101"/>
        <end position="135"/>
    </location>
</feature>
<evidence type="ECO:0000256" key="1">
    <source>
        <dbReference type="SAM" id="Coils"/>
    </source>
</evidence>
<organism evidence="3 4">
    <name type="scientific">Rhizophlyctis rosea</name>
    <dbReference type="NCBI Taxonomy" id="64517"/>
    <lineage>
        <taxon>Eukaryota</taxon>
        <taxon>Fungi</taxon>
        <taxon>Fungi incertae sedis</taxon>
        <taxon>Chytridiomycota</taxon>
        <taxon>Chytridiomycota incertae sedis</taxon>
        <taxon>Chytridiomycetes</taxon>
        <taxon>Rhizophlyctidales</taxon>
        <taxon>Rhizophlyctidaceae</taxon>
        <taxon>Rhizophlyctis</taxon>
    </lineage>
</organism>
<dbReference type="Gene3D" id="1.10.287.2610">
    <property type="match status" value="1"/>
</dbReference>
<evidence type="ECO:0000313" key="4">
    <source>
        <dbReference type="Proteomes" id="UP001212841"/>
    </source>
</evidence>
<dbReference type="EMBL" id="JADGJD010001558">
    <property type="protein sequence ID" value="KAJ3040422.1"/>
    <property type="molecule type" value="Genomic_DNA"/>
</dbReference>
<keyword evidence="4" id="KW-1185">Reference proteome</keyword>
<protein>
    <submittedName>
        <fullName evidence="3">Uncharacterized protein</fullName>
    </submittedName>
</protein>
<evidence type="ECO:0000313" key="3">
    <source>
        <dbReference type="EMBL" id="KAJ3040422.1"/>
    </source>
</evidence>
<evidence type="ECO:0000256" key="2">
    <source>
        <dbReference type="SAM" id="MobiDB-lite"/>
    </source>
</evidence>
<reference evidence="3" key="1">
    <citation type="submission" date="2020-05" db="EMBL/GenBank/DDBJ databases">
        <title>Phylogenomic resolution of chytrid fungi.</title>
        <authorList>
            <person name="Stajich J.E."/>
            <person name="Amses K."/>
            <person name="Simmons R."/>
            <person name="Seto K."/>
            <person name="Myers J."/>
            <person name="Bonds A."/>
            <person name="Quandt C.A."/>
            <person name="Barry K."/>
            <person name="Liu P."/>
            <person name="Grigoriev I."/>
            <person name="Longcore J.E."/>
            <person name="James T.Y."/>
        </authorList>
    </citation>
    <scope>NUCLEOTIDE SEQUENCE</scope>
    <source>
        <strain evidence="3">JEL0318</strain>
    </source>
</reference>
<comment type="caution">
    <text evidence="3">The sequence shown here is derived from an EMBL/GenBank/DDBJ whole genome shotgun (WGS) entry which is preliminary data.</text>
</comment>